<dbReference type="EMBL" id="JAWDGP010003622">
    <property type="protein sequence ID" value="KAK3772547.1"/>
    <property type="molecule type" value="Genomic_DNA"/>
</dbReference>
<evidence type="ECO:0000313" key="2">
    <source>
        <dbReference type="Proteomes" id="UP001283361"/>
    </source>
</evidence>
<proteinExistence type="predicted"/>
<sequence length="74" mass="8378">MIVSCSVFWSVNQDNLPHGDSHNCWESTPSPWDLGGGSRLHSQMIELRLSDYTRQALRVHDRSGEVSIKRNGIL</sequence>
<name>A0AAE1DJ99_9GAST</name>
<accession>A0AAE1DJ99</accession>
<dbReference type="Proteomes" id="UP001283361">
    <property type="component" value="Unassembled WGS sequence"/>
</dbReference>
<organism evidence="1 2">
    <name type="scientific">Elysia crispata</name>
    <name type="common">lettuce slug</name>
    <dbReference type="NCBI Taxonomy" id="231223"/>
    <lineage>
        <taxon>Eukaryota</taxon>
        <taxon>Metazoa</taxon>
        <taxon>Spiralia</taxon>
        <taxon>Lophotrochozoa</taxon>
        <taxon>Mollusca</taxon>
        <taxon>Gastropoda</taxon>
        <taxon>Heterobranchia</taxon>
        <taxon>Euthyneura</taxon>
        <taxon>Panpulmonata</taxon>
        <taxon>Sacoglossa</taxon>
        <taxon>Placobranchoidea</taxon>
        <taxon>Plakobranchidae</taxon>
        <taxon>Elysia</taxon>
    </lineage>
</organism>
<dbReference type="AlphaFoldDB" id="A0AAE1DJ99"/>
<keyword evidence="2" id="KW-1185">Reference proteome</keyword>
<comment type="caution">
    <text evidence="1">The sequence shown here is derived from an EMBL/GenBank/DDBJ whole genome shotgun (WGS) entry which is preliminary data.</text>
</comment>
<gene>
    <name evidence="1" type="ORF">RRG08_043762</name>
</gene>
<evidence type="ECO:0000313" key="1">
    <source>
        <dbReference type="EMBL" id="KAK3772547.1"/>
    </source>
</evidence>
<reference evidence="1" key="1">
    <citation type="journal article" date="2023" name="G3 (Bethesda)">
        <title>A reference genome for the long-term kleptoplast-retaining sea slug Elysia crispata morphotype clarki.</title>
        <authorList>
            <person name="Eastman K.E."/>
            <person name="Pendleton A.L."/>
            <person name="Shaikh M.A."/>
            <person name="Suttiyut T."/>
            <person name="Ogas R."/>
            <person name="Tomko P."/>
            <person name="Gavelis G."/>
            <person name="Widhalm J.R."/>
            <person name="Wisecaver J.H."/>
        </authorList>
    </citation>
    <scope>NUCLEOTIDE SEQUENCE</scope>
    <source>
        <strain evidence="1">ECLA1</strain>
    </source>
</reference>
<protein>
    <submittedName>
        <fullName evidence="1">Uncharacterized protein</fullName>
    </submittedName>
</protein>